<evidence type="ECO:0000259" key="10">
    <source>
        <dbReference type="Pfam" id="PF00675"/>
    </source>
</evidence>
<protein>
    <submittedName>
        <fullName evidence="12">Peptidase M16</fullName>
    </submittedName>
</protein>
<feature type="domain" description="Peptidase M16 C-terminal" evidence="11">
    <location>
        <begin position="713"/>
        <end position="880"/>
    </location>
</feature>
<dbReference type="Pfam" id="PF00675">
    <property type="entry name" value="Peptidase_M16"/>
    <property type="match status" value="1"/>
</dbReference>
<evidence type="ECO:0000256" key="2">
    <source>
        <dbReference type="ARBA" id="ARBA00007261"/>
    </source>
</evidence>
<dbReference type="GO" id="GO:0004222">
    <property type="term" value="F:metalloendopeptidase activity"/>
    <property type="evidence" value="ECO:0007669"/>
    <property type="project" value="InterPro"/>
</dbReference>
<dbReference type="InterPro" id="IPR050626">
    <property type="entry name" value="Peptidase_M16"/>
</dbReference>
<feature type="chain" id="PRO_5002212404" evidence="9">
    <location>
        <begin position="23"/>
        <end position="948"/>
    </location>
</feature>
<dbReference type="PANTHER" id="PTHR43690:SF17">
    <property type="entry name" value="PROTEIN YHJJ"/>
    <property type="match status" value="1"/>
</dbReference>
<feature type="domain" description="Peptidase M16 C-terminal" evidence="11">
    <location>
        <begin position="212"/>
        <end position="397"/>
    </location>
</feature>
<sequence length="948" mass="106878">MKIRKILVFAALVVTGALGINAQEANPMMQPLPIDPAIRTGKLANGLTYYVRHNGYPEKRVNFYIAQRVGSIQEEENQRGLAHFLEHMCFNGTKNFPGNGVIDYTRSLGVQFGGDLNAYTSIDQTVYNINNVPTDRGIAALDSCLLILKDWSNSLTLDPKEIDQERGVIHEEWRMRTSASSRMFERNLEKLYPGSKYGKRYPIGLMSVIDNFKPKALRDYYEKWYHPTNQAIIVVGDIDVDRTEAKIKEMFSDIKNPENPAPIVDEQVPDNAEPIIIVDKDKEEQMNSVELMFKYDSTPEDQKGYLPYLIEDFVTDMASAMLNARLQEEAQKADAPFVSAYGYAGNYIFAKTKDAFTFNATPKDGQTEATLAALTREAMRAAKFGFTATEYERAKANYMSALEKKYTNRDKINNDVFGRACASNYLEKEPLLSIEQTYQIMQQLTPMLPVDVVNEAMKQLISLSDSNVVIYNTTTEKEGMVYSTEASLKKAYDDARAEKIEAYVDNVKQEPLIAEQPKAGKIVSEKENAKFGYKELTLSNGARVLLKKTNLKEGEVLFSGSSKGGKSLYDAKERVNLDLFNDVISYSGLGNFSSTELQKVLAGKNANVNLSLANLHEYVSGSCTPKDMETMFQMNYLYFTNIKKDEQAFNSLINQYRAALKNKSLSAESALQDSVTYTLHAHDARQISLEEKDLDNANYDRILQIAKERTANAADFTFTIVGNFDETLVRQYIETYIASLPSVKKGKKFVHENFNKISKYATGTVDNTFHRKMETPKSNIYMFWYNNTVPFTLDNSIKADAAGQVLDMVYLKTIREEQSAAYSANAGGFANLGNDVPFNAIYGYCPVKPEKKDIAIQIMREELQKLGSTIDADMLNKTKDLMVKRYEDGLKTNGYWMNVIQTWDENGVDINTDYEKLVNALTPASVAKYVKDNFIGKNSVSVIMLPQE</sequence>
<evidence type="ECO:0000259" key="11">
    <source>
        <dbReference type="Pfam" id="PF05193"/>
    </source>
</evidence>
<dbReference type="GO" id="GO:0046872">
    <property type="term" value="F:metal ion binding"/>
    <property type="evidence" value="ECO:0007669"/>
    <property type="project" value="UniProtKB-KW"/>
</dbReference>
<name>A0A0D0IQX9_9BACT</name>
<dbReference type="GO" id="GO:0006508">
    <property type="term" value="P:proteolysis"/>
    <property type="evidence" value="ECO:0007669"/>
    <property type="project" value="UniProtKB-KW"/>
</dbReference>
<accession>A0A0D0IQX9</accession>
<keyword evidence="6" id="KW-0862">Zinc</keyword>
<gene>
    <name evidence="12" type="ORF">ST44_13010</name>
</gene>
<comment type="similarity">
    <text evidence="2 8">Belongs to the peptidase M16 family.</text>
</comment>
<dbReference type="InterPro" id="IPR007863">
    <property type="entry name" value="Peptidase_M16_C"/>
</dbReference>
<dbReference type="Gene3D" id="3.30.830.10">
    <property type="entry name" value="Metalloenzyme, LuxS/M16 peptidase-like"/>
    <property type="match status" value="4"/>
</dbReference>
<evidence type="ECO:0000313" key="13">
    <source>
        <dbReference type="Proteomes" id="UP000032046"/>
    </source>
</evidence>
<comment type="caution">
    <text evidence="12">The sequence shown here is derived from an EMBL/GenBank/DDBJ whole genome shotgun (WGS) entry which is preliminary data.</text>
</comment>
<evidence type="ECO:0000256" key="4">
    <source>
        <dbReference type="ARBA" id="ARBA00022723"/>
    </source>
</evidence>
<evidence type="ECO:0000256" key="6">
    <source>
        <dbReference type="ARBA" id="ARBA00022833"/>
    </source>
</evidence>
<keyword evidence="4" id="KW-0479">Metal-binding</keyword>
<organism evidence="12 13">
    <name type="scientific">Prevotella pectinovora</name>
    <dbReference type="NCBI Taxonomy" id="1602169"/>
    <lineage>
        <taxon>Bacteria</taxon>
        <taxon>Pseudomonadati</taxon>
        <taxon>Bacteroidota</taxon>
        <taxon>Bacteroidia</taxon>
        <taxon>Bacteroidales</taxon>
        <taxon>Prevotellaceae</taxon>
        <taxon>Prevotella</taxon>
    </lineage>
</organism>
<dbReference type="PANTHER" id="PTHR43690">
    <property type="entry name" value="NARDILYSIN"/>
    <property type="match status" value="1"/>
</dbReference>
<feature type="signal peptide" evidence="9">
    <location>
        <begin position="1"/>
        <end position="22"/>
    </location>
</feature>
<proteinExistence type="inferred from homology"/>
<evidence type="ECO:0000256" key="9">
    <source>
        <dbReference type="SAM" id="SignalP"/>
    </source>
</evidence>
<dbReference type="Pfam" id="PF05193">
    <property type="entry name" value="Peptidase_M16_C"/>
    <property type="match status" value="2"/>
</dbReference>
<keyword evidence="7" id="KW-0482">Metalloprotease</keyword>
<keyword evidence="13" id="KW-1185">Reference proteome</keyword>
<evidence type="ECO:0000256" key="3">
    <source>
        <dbReference type="ARBA" id="ARBA00022670"/>
    </source>
</evidence>
<keyword evidence="5" id="KW-0378">Hydrolase</keyword>
<keyword evidence="9" id="KW-0732">Signal</keyword>
<evidence type="ECO:0000313" key="12">
    <source>
        <dbReference type="EMBL" id="KIP59675.1"/>
    </source>
</evidence>
<dbReference type="EMBL" id="JXQK01000091">
    <property type="protein sequence ID" value="KIP59675.1"/>
    <property type="molecule type" value="Genomic_DNA"/>
</dbReference>
<dbReference type="SUPFAM" id="SSF63411">
    <property type="entry name" value="LuxS/MPP-like metallohydrolase"/>
    <property type="match status" value="4"/>
</dbReference>
<dbReference type="InterPro" id="IPR001431">
    <property type="entry name" value="Pept_M16_Zn_BS"/>
</dbReference>
<evidence type="ECO:0000256" key="8">
    <source>
        <dbReference type="RuleBase" id="RU004447"/>
    </source>
</evidence>
<dbReference type="InterPro" id="IPR011249">
    <property type="entry name" value="Metalloenz_LuxS/M16"/>
</dbReference>
<dbReference type="PROSITE" id="PS00143">
    <property type="entry name" value="INSULINASE"/>
    <property type="match status" value="1"/>
</dbReference>
<dbReference type="InterPro" id="IPR011765">
    <property type="entry name" value="Pept_M16_N"/>
</dbReference>
<dbReference type="STRING" id="1602171.ST44_13010"/>
<feature type="domain" description="Peptidase M16 N-terminal" evidence="10">
    <location>
        <begin position="63"/>
        <end position="188"/>
    </location>
</feature>
<dbReference type="AlphaFoldDB" id="A0A0D0IQX9"/>
<reference evidence="12 13" key="1">
    <citation type="submission" date="2015-01" db="EMBL/GenBank/DDBJ databases">
        <title>Comparative genomics of non-oral Prevotella species.</title>
        <authorList>
            <person name="Accetto T."/>
            <person name="Nograsek B."/>
            <person name="Avgustin G."/>
        </authorList>
    </citation>
    <scope>NUCLEOTIDE SEQUENCE [LARGE SCALE GENOMIC DNA]</scope>
    <source>
        <strain evidence="12 13">P5-119</strain>
    </source>
</reference>
<keyword evidence="3" id="KW-0645">Protease</keyword>
<evidence type="ECO:0000256" key="1">
    <source>
        <dbReference type="ARBA" id="ARBA00001947"/>
    </source>
</evidence>
<dbReference type="Proteomes" id="UP000032046">
    <property type="component" value="Unassembled WGS sequence"/>
</dbReference>
<dbReference type="RefSeq" id="WP_042520296.1">
    <property type="nucleotide sequence ID" value="NZ_JXQK01000091.1"/>
</dbReference>
<comment type="cofactor">
    <cofactor evidence="1">
        <name>Zn(2+)</name>
        <dbReference type="ChEBI" id="CHEBI:29105"/>
    </cofactor>
</comment>
<evidence type="ECO:0000256" key="5">
    <source>
        <dbReference type="ARBA" id="ARBA00022801"/>
    </source>
</evidence>
<evidence type="ECO:0000256" key="7">
    <source>
        <dbReference type="ARBA" id="ARBA00023049"/>
    </source>
</evidence>